<organism evidence="3">
    <name type="scientific">Brugia pahangi</name>
    <name type="common">Filarial nematode worm</name>
    <dbReference type="NCBI Taxonomy" id="6280"/>
    <lineage>
        <taxon>Eukaryota</taxon>
        <taxon>Metazoa</taxon>
        <taxon>Ecdysozoa</taxon>
        <taxon>Nematoda</taxon>
        <taxon>Chromadorea</taxon>
        <taxon>Rhabditida</taxon>
        <taxon>Spirurina</taxon>
        <taxon>Spiruromorpha</taxon>
        <taxon>Filarioidea</taxon>
        <taxon>Onchocercidae</taxon>
        <taxon>Brugia</taxon>
    </lineage>
</organism>
<name>A0A0N4TKE9_BRUPA</name>
<dbReference type="EMBL" id="UZAD01013140">
    <property type="protein sequence ID" value="VDN89957.1"/>
    <property type="molecule type" value="Genomic_DNA"/>
</dbReference>
<reference evidence="3" key="1">
    <citation type="submission" date="2017-02" db="UniProtKB">
        <authorList>
            <consortium name="WormBaseParasite"/>
        </authorList>
    </citation>
    <scope>IDENTIFICATION</scope>
</reference>
<gene>
    <name evidence="1" type="ORF">BPAG_LOCUS8771</name>
</gene>
<accession>A0A0N4TKE9</accession>
<sequence>MAYTMDVSDVRHFIECILEHYPAEKHAPKTRACTLTEAIKMHLKSTQHAVRLRAVKCVQNFCGDIFPDPVMHTSVRHSG</sequence>
<reference evidence="1 2" key="2">
    <citation type="submission" date="2018-11" db="EMBL/GenBank/DDBJ databases">
        <authorList>
            <consortium name="Pathogen Informatics"/>
        </authorList>
    </citation>
    <scope>NUCLEOTIDE SEQUENCE [LARGE SCALE GENOMIC DNA]</scope>
</reference>
<evidence type="ECO:0000313" key="3">
    <source>
        <dbReference type="WBParaSite" id="BPAG_0000880901-mRNA-1"/>
    </source>
</evidence>
<proteinExistence type="predicted"/>
<evidence type="ECO:0000313" key="1">
    <source>
        <dbReference type="EMBL" id="VDN89957.1"/>
    </source>
</evidence>
<protein>
    <submittedName>
        <fullName evidence="3">Cse1 domain-containing protein</fullName>
    </submittedName>
</protein>
<dbReference type="Proteomes" id="UP000278627">
    <property type="component" value="Unassembled WGS sequence"/>
</dbReference>
<dbReference type="AlphaFoldDB" id="A0A0N4TKE9"/>
<keyword evidence="2" id="KW-1185">Reference proteome</keyword>
<evidence type="ECO:0000313" key="2">
    <source>
        <dbReference type="Proteomes" id="UP000278627"/>
    </source>
</evidence>
<dbReference type="WBParaSite" id="BPAG_0000880901-mRNA-1">
    <property type="protein sequence ID" value="BPAG_0000880901-mRNA-1"/>
    <property type="gene ID" value="BPAG_0000880901"/>
</dbReference>